<reference evidence="2 3" key="1">
    <citation type="submission" date="2023-07" db="EMBL/GenBank/DDBJ databases">
        <title>Sequencing the genomes of 1000 actinobacteria strains.</title>
        <authorList>
            <person name="Klenk H.-P."/>
        </authorList>
    </citation>
    <scope>NUCLEOTIDE SEQUENCE [LARGE SCALE GENOMIC DNA]</scope>
    <source>
        <strain evidence="2 3">DSM 44109</strain>
    </source>
</reference>
<protein>
    <submittedName>
        <fullName evidence="2">Uncharacterized protein</fullName>
    </submittedName>
</protein>
<organism evidence="2 3">
    <name type="scientific">Streptosporangium brasiliense</name>
    <dbReference type="NCBI Taxonomy" id="47480"/>
    <lineage>
        <taxon>Bacteria</taxon>
        <taxon>Bacillati</taxon>
        <taxon>Actinomycetota</taxon>
        <taxon>Actinomycetes</taxon>
        <taxon>Streptosporangiales</taxon>
        <taxon>Streptosporangiaceae</taxon>
        <taxon>Streptosporangium</taxon>
    </lineage>
</organism>
<gene>
    <name evidence="2" type="ORF">J2S55_005690</name>
</gene>
<sequence>MSAGQVGPDAGTTWDEVREIVLGVDPSEEADGQEG</sequence>
<dbReference type="EMBL" id="JAUSRB010000002">
    <property type="protein sequence ID" value="MDP9866424.1"/>
    <property type="molecule type" value="Genomic_DNA"/>
</dbReference>
<evidence type="ECO:0000313" key="2">
    <source>
        <dbReference type="EMBL" id="MDP9866424.1"/>
    </source>
</evidence>
<proteinExistence type="predicted"/>
<feature type="region of interest" description="Disordered" evidence="1">
    <location>
        <begin position="1"/>
        <end position="35"/>
    </location>
</feature>
<evidence type="ECO:0000256" key="1">
    <source>
        <dbReference type="SAM" id="MobiDB-lite"/>
    </source>
</evidence>
<feature type="compositionally biased region" description="Acidic residues" evidence="1">
    <location>
        <begin position="26"/>
        <end position="35"/>
    </location>
</feature>
<keyword evidence="3" id="KW-1185">Reference proteome</keyword>
<comment type="caution">
    <text evidence="2">The sequence shown here is derived from an EMBL/GenBank/DDBJ whole genome shotgun (WGS) entry which is preliminary data.</text>
</comment>
<accession>A0ABT9RAZ2</accession>
<dbReference type="Proteomes" id="UP001230426">
    <property type="component" value="Unassembled WGS sequence"/>
</dbReference>
<evidence type="ECO:0000313" key="3">
    <source>
        <dbReference type="Proteomes" id="UP001230426"/>
    </source>
</evidence>
<name>A0ABT9RAZ2_9ACTN</name>